<evidence type="ECO:0000256" key="11">
    <source>
        <dbReference type="PIRSR" id="PIRSR601842-1"/>
    </source>
</evidence>
<comment type="similarity">
    <text evidence="2 13">Belongs to the peptidase M36 family.</text>
</comment>
<evidence type="ECO:0000256" key="7">
    <source>
        <dbReference type="ARBA" id="ARBA00022801"/>
    </source>
</evidence>
<comment type="subcellular location">
    <subcellularLocation>
        <location evidence="1 13">Secreted</location>
    </subcellularLocation>
</comment>
<dbReference type="SUPFAM" id="SSF55486">
    <property type="entry name" value="Metalloproteases ('zincins'), catalytic domain"/>
    <property type="match status" value="1"/>
</dbReference>
<feature type="signal peptide" evidence="13">
    <location>
        <begin position="1"/>
        <end position="18"/>
    </location>
</feature>
<dbReference type="Pfam" id="PF07504">
    <property type="entry name" value="FTP"/>
    <property type="match status" value="1"/>
</dbReference>
<evidence type="ECO:0000256" key="1">
    <source>
        <dbReference type="ARBA" id="ARBA00004613"/>
    </source>
</evidence>
<keyword evidence="7 13" id="KW-0378">Hydrolase</keyword>
<gene>
    <name evidence="15" type="ORF">B0I35DRAFT_349946</name>
</gene>
<keyword evidence="3 13" id="KW-0964">Secreted</keyword>
<dbReference type="InterPro" id="IPR027268">
    <property type="entry name" value="Peptidase_M4/M1_CTD_sf"/>
</dbReference>
<evidence type="ECO:0000256" key="9">
    <source>
        <dbReference type="ARBA" id="ARBA00023049"/>
    </source>
</evidence>
<comment type="cofactor">
    <cofactor evidence="12">
        <name>Zn(2+)</name>
        <dbReference type="ChEBI" id="CHEBI:29105"/>
    </cofactor>
    <text evidence="12">Binds 1 zinc ion per subunit.</text>
</comment>
<dbReference type="InterPro" id="IPR011096">
    <property type="entry name" value="FTP_domain"/>
</dbReference>
<name>A0A8K0T0E7_9HYPO</name>
<keyword evidence="4 13" id="KW-0645">Protease</keyword>
<feature type="binding site" evidence="12">
    <location>
        <position position="462"/>
    </location>
    <ligand>
        <name>Zn(2+)</name>
        <dbReference type="ChEBI" id="CHEBI:29105"/>
        <note>catalytic</note>
    </ligand>
</feature>
<reference evidence="15" key="1">
    <citation type="journal article" date="2021" name="Nat. Commun.">
        <title>Genetic determinants of endophytism in the Arabidopsis root mycobiome.</title>
        <authorList>
            <person name="Mesny F."/>
            <person name="Miyauchi S."/>
            <person name="Thiergart T."/>
            <person name="Pickel B."/>
            <person name="Atanasova L."/>
            <person name="Karlsson M."/>
            <person name="Huettel B."/>
            <person name="Barry K.W."/>
            <person name="Haridas S."/>
            <person name="Chen C."/>
            <person name="Bauer D."/>
            <person name="Andreopoulos W."/>
            <person name="Pangilinan J."/>
            <person name="LaButti K."/>
            <person name="Riley R."/>
            <person name="Lipzen A."/>
            <person name="Clum A."/>
            <person name="Drula E."/>
            <person name="Henrissat B."/>
            <person name="Kohler A."/>
            <person name="Grigoriev I.V."/>
            <person name="Martin F.M."/>
            <person name="Hacquard S."/>
        </authorList>
    </citation>
    <scope>NUCLEOTIDE SEQUENCE</scope>
    <source>
        <strain evidence="15">MPI-CAGE-CH-0235</strain>
    </source>
</reference>
<feature type="binding site" evidence="12">
    <location>
        <position position="436"/>
    </location>
    <ligand>
        <name>Zn(2+)</name>
        <dbReference type="ChEBI" id="CHEBI:29105"/>
        <note>catalytic</note>
    </ligand>
</feature>
<accession>A0A8K0T0E7</accession>
<dbReference type="PANTHER" id="PTHR33478">
    <property type="entry name" value="EXTRACELLULAR METALLOPROTEINASE MEP"/>
    <property type="match status" value="1"/>
</dbReference>
<evidence type="ECO:0000259" key="14">
    <source>
        <dbReference type="Pfam" id="PF07504"/>
    </source>
</evidence>
<keyword evidence="8 12" id="KW-0862">Zinc</keyword>
<protein>
    <recommendedName>
        <fullName evidence="13">Extracellular metalloproteinase</fullName>
        <ecNumber evidence="13">3.4.24.-</ecNumber>
    </recommendedName>
    <alternativeName>
        <fullName evidence="13">Fungalysin</fullName>
    </alternativeName>
</protein>
<evidence type="ECO:0000256" key="6">
    <source>
        <dbReference type="ARBA" id="ARBA00022729"/>
    </source>
</evidence>
<evidence type="ECO:0000256" key="10">
    <source>
        <dbReference type="ARBA" id="ARBA00023145"/>
    </source>
</evidence>
<dbReference type="CDD" id="cd09596">
    <property type="entry name" value="M36"/>
    <property type="match status" value="1"/>
</dbReference>
<dbReference type="Pfam" id="PF02128">
    <property type="entry name" value="Peptidase_M36"/>
    <property type="match status" value="1"/>
</dbReference>
<evidence type="ECO:0000256" key="8">
    <source>
        <dbReference type="ARBA" id="ARBA00022833"/>
    </source>
</evidence>
<keyword evidence="5 12" id="KW-0479">Metal-binding</keyword>
<dbReference type="PANTHER" id="PTHR33478:SF1">
    <property type="entry name" value="EXTRACELLULAR METALLOPROTEINASE MEP"/>
    <property type="match status" value="1"/>
</dbReference>
<evidence type="ECO:0000256" key="2">
    <source>
        <dbReference type="ARBA" id="ARBA00006006"/>
    </source>
</evidence>
<keyword evidence="10 13" id="KW-0865">Zymogen</keyword>
<keyword evidence="16" id="KW-1185">Reference proteome</keyword>
<dbReference type="Proteomes" id="UP000813444">
    <property type="component" value="Unassembled WGS sequence"/>
</dbReference>
<dbReference type="OrthoDB" id="3227768at2759"/>
<dbReference type="GO" id="GO:0006508">
    <property type="term" value="P:proteolysis"/>
    <property type="evidence" value="ECO:0007669"/>
    <property type="project" value="UniProtKB-KW"/>
</dbReference>
<dbReference type="Gene3D" id="1.10.390.10">
    <property type="entry name" value="Neutral Protease Domain 2"/>
    <property type="match status" value="1"/>
</dbReference>
<evidence type="ECO:0000256" key="3">
    <source>
        <dbReference type="ARBA" id="ARBA00022525"/>
    </source>
</evidence>
<feature type="binding site" evidence="12">
    <location>
        <position position="432"/>
    </location>
    <ligand>
        <name>Zn(2+)</name>
        <dbReference type="ChEBI" id="CHEBI:29105"/>
        <note>catalytic</note>
    </ligand>
</feature>
<organism evidence="15 16">
    <name type="scientific">Stachybotrys elegans</name>
    <dbReference type="NCBI Taxonomy" id="80388"/>
    <lineage>
        <taxon>Eukaryota</taxon>
        <taxon>Fungi</taxon>
        <taxon>Dikarya</taxon>
        <taxon>Ascomycota</taxon>
        <taxon>Pezizomycotina</taxon>
        <taxon>Sordariomycetes</taxon>
        <taxon>Hypocreomycetidae</taxon>
        <taxon>Hypocreales</taxon>
        <taxon>Stachybotryaceae</taxon>
        <taxon>Stachybotrys</taxon>
    </lineage>
</organism>
<evidence type="ECO:0000256" key="4">
    <source>
        <dbReference type="ARBA" id="ARBA00022670"/>
    </source>
</evidence>
<dbReference type="GO" id="GO:0005576">
    <property type="term" value="C:extracellular region"/>
    <property type="evidence" value="ECO:0007669"/>
    <property type="project" value="UniProtKB-SubCell"/>
</dbReference>
<dbReference type="InterPro" id="IPR001842">
    <property type="entry name" value="Peptidase_M36"/>
</dbReference>
<dbReference type="GO" id="GO:0008270">
    <property type="term" value="F:zinc ion binding"/>
    <property type="evidence" value="ECO:0007669"/>
    <property type="project" value="InterPro"/>
</dbReference>
<dbReference type="GO" id="GO:0004222">
    <property type="term" value="F:metalloendopeptidase activity"/>
    <property type="evidence" value="ECO:0007669"/>
    <property type="project" value="InterPro"/>
</dbReference>
<evidence type="ECO:0000313" key="15">
    <source>
        <dbReference type="EMBL" id="KAH7323006.1"/>
    </source>
</evidence>
<dbReference type="InterPro" id="IPR050371">
    <property type="entry name" value="Fungal_virulence_M36"/>
</dbReference>
<dbReference type="EMBL" id="JAGPNK010000004">
    <property type="protein sequence ID" value="KAH7323006.1"/>
    <property type="molecule type" value="Genomic_DNA"/>
</dbReference>
<proteinExistence type="inferred from homology"/>
<evidence type="ECO:0000313" key="16">
    <source>
        <dbReference type="Proteomes" id="UP000813444"/>
    </source>
</evidence>
<evidence type="ECO:0000256" key="13">
    <source>
        <dbReference type="RuleBase" id="RU364017"/>
    </source>
</evidence>
<feature type="domain" description="FTP" evidence="14">
    <location>
        <begin position="83"/>
        <end position="134"/>
    </location>
</feature>
<evidence type="ECO:0000256" key="12">
    <source>
        <dbReference type="PIRSR" id="PIRSR601842-2"/>
    </source>
</evidence>
<feature type="chain" id="PRO_5035487784" description="Extracellular metalloproteinase" evidence="13">
    <location>
        <begin position="19"/>
        <end position="639"/>
    </location>
</feature>
<dbReference type="PRINTS" id="PR00999">
    <property type="entry name" value="FUNGALYSIN"/>
</dbReference>
<sequence length="639" mass="69676">MKSVALLGLAGLAANVQAHSHAADASRPSLSKRGVEIESFRMPQLSEYSTSEESKSVAGSLAKRDTYVEAATDLVKAVAPSGATFRLVDDHYVGTNGIAHVNFKQTIHGIDIDNADFNVNVNRDGTIFSYGNSFYHGEIPESPLQKRDFSDPVQALEGAVGTLGLAVTVEDPSVEEKPEARERYTVKGVSGTVSDPEARLVYLRKADGSLALTWRVETDVVDNWLLTYVDANNNGEIHGVVDYVSDMATFEVYPWAVREPTRSSRTLVEDPWVLEASPFTWLGDGGANYTTTWGNNAIAHVNPSGRSTNLLDNYRPDAPNLEFEWDFSLDMTDPTEYWNASITQLWYTANQFHDLLYILGFNEAAGNFQTNNNGLGGRGNDAVILNSQDGSGRNNANFAVPPDGTPGRMRMFLFTYAPILRDSSFDAGVVLHEYAHGLSVRLTGGPLNSGCLSGGEAGGMGEGWSDFMSIAIQLLPESTRNDDVPMWPWIFNNPNGARIQIYSTNMNTNDLTYGTINRLSGITHETGTVWNTMLFEVLWNLIDKHGKNDADFPDFDGNGVPTDGKFLAIKLAIDAMALQPCTPTFVSARDAILDADRALTGGDNLCEIWTGFAKRGLGQNAQYNSGRRVEDFTVPGGVC</sequence>
<feature type="active site" evidence="11">
    <location>
        <position position="433"/>
    </location>
</feature>
<dbReference type="EC" id="3.4.24.-" evidence="13"/>
<comment type="caution">
    <text evidence="15">The sequence shown here is derived from an EMBL/GenBank/DDBJ whole genome shotgun (WGS) entry which is preliminary data.</text>
</comment>
<evidence type="ECO:0000256" key="5">
    <source>
        <dbReference type="ARBA" id="ARBA00022723"/>
    </source>
</evidence>
<dbReference type="Gene3D" id="3.10.170.10">
    <property type="match status" value="1"/>
</dbReference>
<keyword evidence="9 13" id="KW-0482">Metalloprotease</keyword>
<keyword evidence="6 13" id="KW-0732">Signal</keyword>
<dbReference type="AlphaFoldDB" id="A0A8K0T0E7"/>